<evidence type="ECO:0000256" key="7">
    <source>
        <dbReference type="ARBA" id="ARBA00023125"/>
    </source>
</evidence>
<evidence type="ECO:0000256" key="1">
    <source>
        <dbReference type="ARBA" id="ARBA00000185"/>
    </source>
</evidence>
<name>A0A0U2XCR6_9ENTE</name>
<dbReference type="STRING" id="118060.ATZ35_05195"/>
<dbReference type="PROSITE" id="PS52040">
    <property type="entry name" value="TOPO_IIA"/>
    <property type="match status" value="1"/>
</dbReference>
<evidence type="ECO:0000256" key="6">
    <source>
        <dbReference type="ARBA" id="ARBA00023029"/>
    </source>
</evidence>
<protein>
    <recommendedName>
        <fullName evidence="9">DNA gyrase subunit A</fullName>
        <ecNumber evidence="9">5.6.2.2</ecNumber>
    </recommendedName>
</protein>
<comment type="miscellaneous">
    <text evidence="9">Few gyrases are as efficient as E.coli at forming negative supercoils. Not all organisms have 2 type II topoisomerases; in organisms with a single type II topoisomerase this enzyme also has to decatenate newly replicated chromosomes.</text>
</comment>
<sequence>MSEEIKENIQDVNLTSEMKESFIDYAMSVIVARALPDVRDGLKPVHRRILYGMNELGVTPDKPHKKSARVVGDVMGKYHPHGDSSIYEAMVRMAQPFSYRSMLVDGHGNFGSVDGDGAAAMRYTEARMSKIALEMLRDINKNTVDFHGNYDDSEQEPDVLPARFPNLLVNGTTGIAVGMATNIPPHNLAEVIEATSLLMENPDVTTNELMEALPGPDFPTGGLVMGKSGIRRAYETGRGSITVRAKVDIVDMPNGKERILVSELPYMVNKARLIERISELHREKRIEGITDLRDESSREGMRIVIDVRRDVSASVILNNLYKMTALQTSFGFNMLAIEKGVPKILSLKEILENYIEHQKEVITRRTEFDKKKAEARAHILEGLRIALDHIDEIISIIRGSNSDDEAKSSLIERFEFSDRQAQAILDMRLRRLTGLERDKIENEYQELLKFIADLNDILARPERVVEIIKTELGDIRDKYGDARRTELLVGEVLSLEDEDLIEEAEVVITLTNNGYIKRVANSEFRAQRRGGRGVQGMGVHDDDFVKNLVSCSTHDTLLFFTNNGKVYRAKGYEIPEYGRTAKGIPVINMLGIDSSEKIQAIIAVEGQAEEGHYLFFTTRKGTVKRTAVKAFSNIRSNGLIAIGLKEDDELVNVVLTNGEQNMIIGTHNGYSVTFAETAVRDMGRTASGVRGIRLREDDYVVGASLLDADTEVLVLTENGYGKRTKASEYPVKGRGGKGIKTANITAKNGPLAGLTTVRGDEDILVITNKGVIIRFNVDSVSQTGRATLGVRLMRMEEDAKVVTMAVVEPEPDEIVEEVEGVEVVTETVTETPETDTTTEE</sequence>
<gene>
    <name evidence="9" type="primary">gyrA</name>
    <name evidence="12" type="ORF">ATZ35_05195</name>
</gene>
<dbReference type="EMBL" id="CP013655">
    <property type="protein sequence ID" value="ALS36577.1"/>
    <property type="molecule type" value="Genomic_DNA"/>
</dbReference>
<evidence type="ECO:0000256" key="5">
    <source>
        <dbReference type="ARBA" id="ARBA00022840"/>
    </source>
</evidence>
<keyword evidence="3 9" id="KW-0963">Cytoplasm</keyword>
<comment type="subunit">
    <text evidence="9">Heterotetramer, composed of two GyrA and two GyrB chains. In the heterotetramer, GyrA contains the active site tyrosine that forms a transient covalent intermediate with DNA, while GyrB binds cofactors and catalyzes ATP hydrolysis.</text>
</comment>
<keyword evidence="13" id="KW-1185">Reference proteome</keyword>
<evidence type="ECO:0000256" key="3">
    <source>
        <dbReference type="ARBA" id="ARBA00022490"/>
    </source>
</evidence>
<dbReference type="InterPro" id="IPR050220">
    <property type="entry name" value="Type_II_DNA_Topoisomerases"/>
</dbReference>
<keyword evidence="5 9" id="KW-0067">ATP-binding</keyword>
<evidence type="ECO:0000256" key="2">
    <source>
        <dbReference type="ARBA" id="ARBA00008263"/>
    </source>
</evidence>
<dbReference type="AlphaFoldDB" id="A0A0U2XCR6"/>
<dbReference type="GO" id="GO:0006261">
    <property type="term" value="P:DNA-templated DNA replication"/>
    <property type="evidence" value="ECO:0007669"/>
    <property type="project" value="UniProtKB-UniRule"/>
</dbReference>
<reference evidence="13" key="1">
    <citation type="submission" date="2015-12" db="EMBL/GenBank/DDBJ databases">
        <authorList>
            <person name="Lauer A."/>
            <person name="Humrighouse B."/>
            <person name="Loparev V."/>
            <person name="Shewmaker P.L."/>
            <person name="Whitney A.M."/>
            <person name="McLaughlin R.W."/>
        </authorList>
    </citation>
    <scope>NUCLEOTIDE SEQUENCE [LARGE SCALE GENOMIC DNA]</scope>
    <source>
        <strain evidence="13">LMG 26678</strain>
    </source>
</reference>
<dbReference type="GO" id="GO:0003677">
    <property type="term" value="F:DNA binding"/>
    <property type="evidence" value="ECO:0007669"/>
    <property type="project" value="UniProtKB-UniRule"/>
</dbReference>
<comment type="subcellular location">
    <subcellularLocation>
        <location evidence="9">Cytoplasm</location>
    </subcellularLocation>
</comment>
<keyword evidence="7 9" id="KW-0238">DNA-binding</keyword>
<dbReference type="HAMAP" id="MF_01897">
    <property type="entry name" value="GyrA"/>
    <property type="match status" value="1"/>
</dbReference>
<feature type="active site" description="O-(5'-phospho-DNA)-tyrosine intermediate" evidence="9 10">
    <location>
        <position position="123"/>
    </location>
</feature>
<dbReference type="GO" id="GO:0009330">
    <property type="term" value="C:DNA topoisomerase type II (double strand cut, ATP-hydrolyzing) complex"/>
    <property type="evidence" value="ECO:0007669"/>
    <property type="project" value="TreeGrafter"/>
</dbReference>
<accession>A0A0U2XCR6</accession>
<dbReference type="Proteomes" id="UP000067523">
    <property type="component" value="Chromosome"/>
</dbReference>
<proteinExistence type="inferred from homology"/>
<dbReference type="GO" id="GO:0034335">
    <property type="term" value="F:DNA negative supercoiling activity"/>
    <property type="evidence" value="ECO:0007669"/>
    <property type="project" value="UniProtKB-ARBA"/>
</dbReference>
<dbReference type="Gene3D" id="3.90.199.10">
    <property type="entry name" value="Topoisomerase II, domain 5"/>
    <property type="match status" value="1"/>
</dbReference>
<dbReference type="InterPro" id="IPR006691">
    <property type="entry name" value="GyrA/parC_rep"/>
</dbReference>
<dbReference type="PANTHER" id="PTHR43493">
    <property type="entry name" value="DNA GYRASE/TOPOISOMERASE SUBUNIT A"/>
    <property type="match status" value="1"/>
</dbReference>
<feature type="short sequence motif" description="GyrA-box" evidence="9">
    <location>
        <begin position="527"/>
        <end position="533"/>
    </location>
</feature>
<dbReference type="GO" id="GO:0005694">
    <property type="term" value="C:chromosome"/>
    <property type="evidence" value="ECO:0007669"/>
    <property type="project" value="InterPro"/>
</dbReference>
<evidence type="ECO:0000256" key="9">
    <source>
        <dbReference type="HAMAP-Rule" id="MF_01897"/>
    </source>
</evidence>
<dbReference type="KEGG" id="erx:ATZ35_05195"/>
<keyword evidence="4 9" id="KW-0547">Nucleotide-binding</keyword>
<dbReference type="Pfam" id="PF03989">
    <property type="entry name" value="DNA_gyraseA_C"/>
    <property type="match status" value="6"/>
</dbReference>
<organism evidence="12 13">
    <name type="scientific">Enterococcus rotai</name>
    <dbReference type="NCBI Taxonomy" id="118060"/>
    <lineage>
        <taxon>Bacteria</taxon>
        <taxon>Bacillati</taxon>
        <taxon>Bacillota</taxon>
        <taxon>Bacilli</taxon>
        <taxon>Lactobacillales</taxon>
        <taxon>Enterococcaceae</taxon>
        <taxon>Enterococcus</taxon>
    </lineage>
</organism>
<dbReference type="PANTHER" id="PTHR43493:SF5">
    <property type="entry name" value="DNA GYRASE SUBUNIT A, CHLOROPLASTIC_MITOCHONDRIAL"/>
    <property type="match status" value="1"/>
</dbReference>
<dbReference type="SUPFAM" id="SSF101904">
    <property type="entry name" value="GyrA/ParC C-terminal domain-like"/>
    <property type="match status" value="1"/>
</dbReference>
<dbReference type="FunFam" id="1.10.268.10:FF:000001">
    <property type="entry name" value="DNA gyrase subunit A"/>
    <property type="match status" value="1"/>
</dbReference>
<dbReference type="GO" id="GO:0005737">
    <property type="term" value="C:cytoplasm"/>
    <property type="evidence" value="ECO:0007669"/>
    <property type="project" value="UniProtKB-SubCell"/>
</dbReference>
<evidence type="ECO:0000313" key="12">
    <source>
        <dbReference type="EMBL" id="ALS36577.1"/>
    </source>
</evidence>
<dbReference type="RefSeq" id="WP_208929813.1">
    <property type="nucleotide sequence ID" value="NZ_CP013655.1"/>
</dbReference>
<dbReference type="Pfam" id="PF00521">
    <property type="entry name" value="DNA_topoisoIV"/>
    <property type="match status" value="1"/>
</dbReference>
<dbReference type="InterPro" id="IPR013758">
    <property type="entry name" value="Topo_IIA_A/C_ab"/>
</dbReference>
<dbReference type="SUPFAM" id="SSF56719">
    <property type="entry name" value="Type II DNA topoisomerase"/>
    <property type="match status" value="1"/>
</dbReference>
<dbReference type="GO" id="GO:0005524">
    <property type="term" value="F:ATP binding"/>
    <property type="evidence" value="ECO:0007669"/>
    <property type="project" value="UniProtKB-UniRule"/>
</dbReference>
<comment type="similarity">
    <text evidence="2 9">Belongs to the type II topoisomerase GyrA/ParC subunit family.</text>
</comment>
<dbReference type="InterPro" id="IPR005743">
    <property type="entry name" value="GyrA"/>
</dbReference>
<dbReference type="FunFam" id="3.30.1360.40:FF:000002">
    <property type="entry name" value="DNA gyrase subunit A"/>
    <property type="match status" value="1"/>
</dbReference>
<dbReference type="NCBIfam" id="NF004044">
    <property type="entry name" value="PRK05561.1"/>
    <property type="match status" value="1"/>
</dbReference>
<dbReference type="Gene3D" id="1.10.268.10">
    <property type="entry name" value="Topoisomerase, domain 3"/>
    <property type="match status" value="1"/>
</dbReference>
<dbReference type="Gene3D" id="3.30.1360.40">
    <property type="match status" value="1"/>
</dbReference>
<dbReference type="NCBIfam" id="NF004043">
    <property type="entry name" value="PRK05560.1"/>
    <property type="match status" value="1"/>
</dbReference>
<dbReference type="NCBIfam" id="TIGR01063">
    <property type="entry name" value="gyrA"/>
    <property type="match status" value="1"/>
</dbReference>
<dbReference type="GO" id="GO:0006265">
    <property type="term" value="P:DNA topological change"/>
    <property type="evidence" value="ECO:0007669"/>
    <property type="project" value="UniProtKB-UniRule"/>
</dbReference>
<keyword evidence="6 9" id="KW-0799">Topoisomerase</keyword>
<evidence type="ECO:0000256" key="8">
    <source>
        <dbReference type="ARBA" id="ARBA00023235"/>
    </source>
</evidence>
<evidence type="ECO:0000313" key="13">
    <source>
        <dbReference type="Proteomes" id="UP000067523"/>
    </source>
</evidence>
<dbReference type="EC" id="5.6.2.2" evidence="9"/>
<feature type="domain" description="Topo IIA-type catalytic" evidence="11">
    <location>
        <begin position="35"/>
        <end position="500"/>
    </location>
</feature>
<evidence type="ECO:0000259" key="11">
    <source>
        <dbReference type="PROSITE" id="PS52040"/>
    </source>
</evidence>
<dbReference type="CDD" id="cd00187">
    <property type="entry name" value="TOP4c"/>
    <property type="match status" value="1"/>
</dbReference>
<dbReference type="Gene3D" id="2.120.10.90">
    <property type="entry name" value="DNA gyrase/topoisomerase IV, subunit A, C-terminal"/>
    <property type="match status" value="1"/>
</dbReference>
<dbReference type="InterPro" id="IPR035516">
    <property type="entry name" value="Gyrase/topoIV_suA_C"/>
</dbReference>
<dbReference type="InterPro" id="IPR002205">
    <property type="entry name" value="Topo_IIA_dom_A"/>
</dbReference>
<comment type="catalytic activity">
    <reaction evidence="1 9 10">
        <text>ATP-dependent breakage, passage and rejoining of double-stranded DNA.</text>
        <dbReference type="EC" id="5.6.2.2"/>
    </reaction>
</comment>
<evidence type="ECO:0000256" key="10">
    <source>
        <dbReference type="PROSITE-ProRule" id="PRU01384"/>
    </source>
</evidence>
<dbReference type="FunFam" id="3.90.199.10:FF:000001">
    <property type="entry name" value="DNA gyrase subunit A"/>
    <property type="match status" value="1"/>
</dbReference>
<dbReference type="FunFam" id="2.120.10.90:FF:000004">
    <property type="entry name" value="DNA gyrase subunit A"/>
    <property type="match status" value="1"/>
</dbReference>
<keyword evidence="8 9" id="KW-0413">Isomerase</keyword>
<evidence type="ECO:0000256" key="4">
    <source>
        <dbReference type="ARBA" id="ARBA00022741"/>
    </source>
</evidence>
<dbReference type="InterPro" id="IPR013760">
    <property type="entry name" value="Topo_IIA-like_dom_sf"/>
</dbReference>
<dbReference type="SMART" id="SM00434">
    <property type="entry name" value="TOP4c"/>
    <property type="match status" value="1"/>
</dbReference>
<dbReference type="InterPro" id="IPR013757">
    <property type="entry name" value="Topo_IIA_A_a_sf"/>
</dbReference>
<comment type="function">
    <text evidence="9">A type II topoisomerase that negatively supercoils closed circular double-stranded (ds) DNA in an ATP-dependent manner to modulate DNA topology and maintain chromosomes in an underwound state. Negative supercoiling favors strand separation, and DNA replication, transcription, recombination and repair, all of which involve strand separation. Also able to catalyze the interconversion of other topological isomers of dsDNA rings, including catenanes and knotted rings. Type II topoisomerases break and join 2 DNA strands simultaneously in an ATP-dependent manner.</text>
</comment>